<evidence type="ECO:0000313" key="2">
    <source>
        <dbReference type="EMBL" id="KXX82692.1"/>
    </source>
</evidence>
<gene>
    <name evidence="2" type="ORF">MMYC01_201069</name>
</gene>
<dbReference type="VEuPathDB" id="FungiDB:MMYC01_201069"/>
<feature type="compositionally biased region" description="Low complexity" evidence="1">
    <location>
        <begin position="186"/>
        <end position="210"/>
    </location>
</feature>
<accession>A0A175WGM0</accession>
<feature type="compositionally biased region" description="Basic and acidic residues" evidence="1">
    <location>
        <begin position="127"/>
        <end position="161"/>
    </location>
</feature>
<feature type="compositionally biased region" description="Low complexity" evidence="1">
    <location>
        <begin position="14"/>
        <end position="35"/>
    </location>
</feature>
<feature type="region of interest" description="Disordered" evidence="1">
    <location>
        <begin position="94"/>
        <end position="276"/>
    </location>
</feature>
<dbReference type="Proteomes" id="UP000078237">
    <property type="component" value="Unassembled WGS sequence"/>
</dbReference>
<dbReference type="AlphaFoldDB" id="A0A175WGM0"/>
<feature type="compositionally biased region" description="Basic and acidic residues" evidence="1">
    <location>
        <begin position="94"/>
        <end position="106"/>
    </location>
</feature>
<protein>
    <submittedName>
        <fullName evidence="2">Uncharacterized protein</fullName>
    </submittedName>
</protein>
<feature type="compositionally biased region" description="Polar residues" evidence="1">
    <location>
        <begin position="237"/>
        <end position="253"/>
    </location>
</feature>
<feature type="region of interest" description="Disordered" evidence="1">
    <location>
        <begin position="293"/>
        <end position="321"/>
    </location>
</feature>
<feature type="compositionally biased region" description="Basic and acidic residues" evidence="1">
    <location>
        <begin position="45"/>
        <end position="54"/>
    </location>
</feature>
<evidence type="ECO:0000313" key="3">
    <source>
        <dbReference type="Proteomes" id="UP000078237"/>
    </source>
</evidence>
<dbReference type="STRING" id="100816.A0A175WGM0"/>
<comment type="caution">
    <text evidence="2">The sequence shown here is derived from an EMBL/GenBank/DDBJ whole genome shotgun (WGS) entry which is preliminary data.</text>
</comment>
<evidence type="ECO:0000256" key="1">
    <source>
        <dbReference type="SAM" id="MobiDB-lite"/>
    </source>
</evidence>
<feature type="region of interest" description="Disordered" evidence="1">
    <location>
        <begin position="1"/>
        <end position="55"/>
    </location>
</feature>
<proteinExistence type="predicted"/>
<keyword evidence="3" id="KW-1185">Reference proteome</keyword>
<dbReference type="OrthoDB" id="5237337at2759"/>
<name>A0A175WGM0_9PEZI</name>
<organism evidence="2 3">
    <name type="scientific">Madurella mycetomatis</name>
    <dbReference type="NCBI Taxonomy" id="100816"/>
    <lineage>
        <taxon>Eukaryota</taxon>
        <taxon>Fungi</taxon>
        <taxon>Dikarya</taxon>
        <taxon>Ascomycota</taxon>
        <taxon>Pezizomycotina</taxon>
        <taxon>Sordariomycetes</taxon>
        <taxon>Sordariomycetidae</taxon>
        <taxon>Sordariales</taxon>
        <taxon>Sordariales incertae sedis</taxon>
        <taxon>Madurella</taxon>
    </lineage>
</organism>
<reference evidence="2 3" key="1">
    <citation type="journal article" date="2016" name="Genome Announc.">
        <title>Genome Sequence of Madurella mycetomatis mm55, Isolated from a Human Mycetoma Case in Sudan.</title>
        <authorList>
            <person name="Smit S."/>
            <person name="Derks M.F."/>
            <person name="Bervoets S."/>
            <person name="Fahal A."/>
            <person name="van Leeuwen W."/>
            <person name="van Belkum A."/>
            <person name="van de Sande W.W."/>
        </authorList>
    </citation>
    <scope>NUCLEOTIDE SEQUENCE [LARGE SCALE GENOMIC DNA]</scope>
    <source>
        <strain evidence="3">mm55</strain>
    </source>
</reference>
<dbReference type="EMBL" id="LCTW02000010">
    <property type="protein sequence ID" value="KXX82692.1"/>
    <property type="molecule type" value="Genomic_DNA"/>
</dbReference>
<feature type="compositionally biased region" description="Basic and acidic residues" evidence="1">
    <location>
        <begin position="303"/>
        <end position="321"/>
    </location>
</feature>
<sequence length="321" mass="35724">MPPYHTPPEALARSSSNSPPLSRSKSYSQSDSTKSNHTSRAKTSKHGDREEGHSHKIPYIFLGSIAAASLLAHKYWPRGFLHGEKEPWELSEYARRAKERHEEKRAASRSASLRRGCDRPYGAYDDCTPRHHERDPSRCSSRFRDDGDAFRGREVKGKDGRMAYSRQAEPAFHRGRSRGRSHDRYAGIITAATTATTTAAGSNSSSGGSSPYQRTTAVSRERRSDQRYYPSAPQRYPTETSVSAARSGSSATVATPGYVLGRSLPTAGPRRSYYREGSSPEVVYVYRDAPARPRRASFDTDAGADRGGMRWGERDYDGYSR</sequence>